<evidence type="ECO:0000313" key="4">
    <source>
        <dbReference type="Proteomes" id="UP000308121"/>
    </source>
</evidence>
<feature type="region of interest" description="Disordered" evidence="1">
    <location>
        <begin position="1"/>
        <end position="24"/>
    </location>
</feature>
<dbReference type="AlphaFoldDB" id="A0A7Z8NRI0"/>
<sequence>MPAHRAPLPPPLTSRPFTVAEGRDAGLSPAQLRRASLRAPTRGVRSAAVAPAPDDVVRRCHDVVPVLPLGTVFCHVTALALLDVPLPVGLDARGPLHVQVGPGCTPPRRAGVRSHVRPARDVGSRVVSGLPVLAPEAVLVQLAATVPARELVVLGDALVRRRRPLCTPAGLAAAVEALPPGTRGVRRLREAVQHVRPGTDSPMESRLRWILVQAGLPCPEVNTLVRSEDGWVVAMPDLAYVRERVAIEYDGDVHRTDRDTWRRDIARRQALEALGWRVITCTADDVLRHPDRLVAWVRRALRR</sequence>
<gene>
    <name evidence="3" type="ORF">FA014_04515</name>
</gene>
<dbReference type="Proteomes" id="UP000308121">
    <property type="component" value="Unassembled WGS sequence"/>
</dbReference>
<dbReference type="RefSeq" id="WP_154728513.1">
    <property type="nucleotide sequence ID" value="NZ_SZYE01000019.1"/>
</dbReference>
<evidence type="ECO:0000256" key="1">
    <source>
        <dbReference type="SAM" id="MobiDB-lite"/>
    </source>
</evidence>
<organism evidence="3 4">
    <name type="scientific">Cellulomonas hominis</name>
    <dbReference type="NCBI Taxonomy" id="156981"/>
    <lineage>
        <taxon>Bacteria</taxon>
        <taxon>Bacillati</taxon>
        <taxon>Actinomycetota</taxon>
        <taxon>Actinomycetes</taxon>
        <taxon>Micrococcales</taxon>
        <taxon>Cellulomonadaceae</taxon>
        <taxon>Cellulomonas</taxon>
    </lineage>
</organism>
<dbReference type="Pfam" id="PF18741">
    <property type="entry name" value="MTES_1575"/>
    <property type="match status" value="1"/>
</dbReference>
<dbReference type="Gene3D" id="3.40.960.10">
    <property type="entry name" value="VSR Endonuclease"/>
    <property type="match status" value="1"/>
</dbReference>
<proteinExistence type="predicted"/>
<dbReference type="OrthoDB" id="3173471at2"/>
<evidence type="ECO:0000313" key="3">
    <source>
        <dbReference type="EMBL" id="TKR26668.1"/>
    </source>
</evidence>
<dbReference type="EMBL" id="SZYE01000019">
    <property type="protein sequence ID" value="TKR26668.1"/>
    <property type="molecule type" value="Genomic_DNA"/>
</dbReference>
<accession>A0A7Z8NRI0</accession>
<reference evidence="3 4" key="1">
    <citation type="submission" date="2019-05" db="EMBL/GenBank/DDBJ databases">
        <title>Genome sequence of Cellulomonas hominis strain CS1.</title>
        <authorList>
            <person name="Belmont J."/>
            <person name="Maclea K.S."/>
        </authorList>
    </citation>
    <scope>NUCLEOTIDE SEQUENCE [LARGE SCALE GENOMIC DNA]</scope>
    <source>
        <strain evidence="3 4">CS1</strain>
    </source>
</reference>
<feature type="domain" description="Restriction endonuclease type II-like" evidence="2">
    <location>
        <begin position="241"/>
        <end position="301"/>
    </location>
</feature>
<comment type="caution">
    <text evidence="3">The sequence shown here is derived from an EMBL/GenBank/DDBJ whole genome shotgun (WGS) entry which is preliminary data.</text>
</comment>
<dbReference type="SUPFAM" id="SSF52980">
    <property type="entry name" value="Restriction endonuclease-like"/>
    <property type="match status" value="1"/>
</dbReference>
<name>A0A7Z8NRI0_9CELL</name>
<dbReference type="InterPro" id="IPR049468">
    <property type="entry name" value="Restrct_endonuc-II-like_dom"/>
</dbReference>
<protein>
    <submittedName>
        <fullName evidence="3">DUF559 domain-containing protein</fullName>
    </submittedName>
</protein>
<dbReference type="InterPro" id="IPR011335">
    <property type="entry name" value="Restrct_endonuc-II-like"/>
</dbReference>
<evidence type="ECO:0000259" key="2">
    <source>
        <dbReference type="Pfam" id="PF18741"/>
    </source>
</evidence>